<accession>A0ABW2A1X9</accession>
<protein>
    <submittedName>
        <fullName evidence="2">AIR synthase-related protein</fullName>
    </submittedName>
</protein>
<dbReference type="Gene3D" id="3.90.650.10">
    <property type="entry name" value="PurM-like C-terminal domain"/>
    <property type="match status" value="1"/>
</dbReference>
<dbReference type="PANTHER" id="PTHR30303:SF0">
    <property type="entry name" value="CARBAMOYL DEHYDRATASE HYPE"/>
    <property type="match status" value="1"/>
</dbReference>
<dbReference type="InterPro" id="IPR010918">
    <property type="entry name" value="PurM-like_C_dom"/>
</dbReference>
<dbReference type="SUPFAM" id="SSF56042">
    <property type="entry name" value="PurM C-terminal domain-like"/>
    <property type="match status" value="1"/>
</dbReference>
<dbReference type="Pfam" id="PF02769">
    <property type="entry name" value="AIRS_C"/>
    <property type="match status" value="1"/>
</dbReference>
<feature type="domain" description="PurM-like C-terminal" evidence="1">
    <location>
        <begin position="10"/>
        <end position="105"/>
    </location>
</feature>
<proteinExistence type="predicted"/>
<organism evidence="2 3">
    <name type="scientific">Marinobacterium aestuariivivens</name>
    <dbReference type="NCBI Taxonomy" id="1698799"/>
    <lineage>
        <taxon>Bacteria</taxon>
        <taxon>Pseudomonadati</taxon>
        <taxon>Pseudomonadota</taxon>
        <taxon>Gammaproteobacteria</taxon>
        <taxon>Oceanospirillales</taxon>
        <taxon>Oceanospirillaceae</taxon>
        <taxon>Marinobacterium</taxon>
    </lineage>
</organism>
<dbReference type="PANTHER" id="PTHR30303">
    <property type="entry name" value="HYDROGENASE ISOENZYMES FORMATION PROTEIN HYPE"/>
    <property type="match status" value="1"/>
</dbReference>
<evidence type="ECO:0000313" key="2">
    <source>
        <dbReference type="EMBL" id="MFC6671447.1"/>
    </source>
</evidence>
<dbReference type="RefSeq" id="WP_379913124.1">
    <property type="nucleotide sequence ID" value="NZ_JBHSWE010000001.1"/>
</dbReference>
<gene>
    <name evidence="2" type="ORF">ACFQDL_16255</name>
</gene>
<dbReference type="Proteomes" id="UP001596422">
    <property type="component" value="Unassembled WGS sequence"/>
</dbReference>
<evidence type="ECO:0000259" key="1">
    <source>
        <dbReference type="Pfam" id="PF02769"/>
    </source>
</evidence>
<dbReference type="EMBL" id="JBHSWE010000001">
    <property type="protein sequence ID" value="MFC6671447.1"/>
    <property type="molecule type" value="Genomic_DNA"/>
</dbReference>
<reference evidence="3" key="1">
    <citation type="journal article" date="2019" name="Int. J. Syst. Evol. Microbiol.">
        <title>The Global Catalogue of Microorganisms (GCM) 10K type strain sequencing project: providing services to taxonomists for standard genome sequencing and annotation.</title>
        <authorList>
            <consortium name="The Broad Institute Genomics Platform"/>
            <consortium name="The Broad Institute Genome Sequencing Center for Infectious Disease"/>
            <person name="Wu L."/>
            <person name="Ma J."/>
        </authorList>
    </citation>
    <scope>NUCLEOTIDE SEQUENCE [LARGE SCALE GENOMIC DNA]</scope>
    <source>
        <strain evidence="3">NBRC 111756</strain>
    </source>
</reference>
<evidence type="ECO:0000313" key="3">
    <source>
        <dbReference type="Proteomes" id="UP001596422"/>
    </source>
</evidence>
<dbReference type="InterPro" id="IPR011854">
    <property type="entry name" value="HypE"/>
</dbReference>
<keyword evidence="3" id="KW-1185">Reference proteome</keyword>
<sequence length="133" mass="13956">MIRPLLEVSGLHALRDATRGGFNAVLHEFADAAGLSALIDESALPVRPGVRGLCELLGLDPLQLACEGRLLAAVSADAADDLLARMRAHPLGEGAAIIGRLQPRRAAPVILQGLYGIERSLPPVSGELLPRIC</sequence>
<comment type="caution">
    <text evidence="2">The sequence shown here is derived from an EMBL/GenBank/DDBJ whole genome shotgun (WGS) entry which is preliminary data.</text>
</comment>
<dbReference type="InterPro" id="IPR036676">
    <property type="entry name" value="PurM-like_C_sf"/>
</dbReference>
<name>A0ABW2A1X9_9GAMM</name>